<evidence type="ECO:0000313" key="2">
    <source>
        <dbReference type="Proteomes" id="UP000234206"/>
    </source>
</evidence>
<organism evidence="1 2">
    <name type="scientific">Kytococcus schroeteri</name>
    <dbReference type="NCBI Taxonomy" id="138300"/>
    <lineage>
        <taxon>Bacteria</taxon>
        <taxon>Bacillati</taxon>
        <taxon>Actinomycetota</taxon>
        <taxon>Actinomycetes</taxon>
        <taxon>Micrococcales</taxon>
        <taxon>Kytococcaceae</taxon>
        <taxon>Kytococcus</taxon>
    </lineage>
</organism>
<dbReference type="EMBL" id="PKIZ01000002">
    <property type="protein sequence ID" value="PKZ42606.1"/>
    <property type="molecule type" value="Genomic_DNA"/>
</dbReference>
<evidence type="ECO:0000313" key="1">
    <source>
        <dbReference type="EMBL" id="PKZ42606.1"/>
    </source>
</evidence>
<name>A0A2I1PDB0_9MICO</name>
<dbReference type="Proteomes" id="UP000234206">
    <property type="component" value="Unassembled WGS sequence"/>
</dbReference>
<gene>
    <name evidence="1" type="ORF">CYJ76_01690</name>
</gene>
<dbReference type="Pfam" id="PF11305">
    <property type="entry name" value="DUF3107"/>
    <property type="match status" value="1"/>
</dbReference>
<dbReference type="AlphaFoldDB" id="A0A2I1PDB0"/>
<accession>A0A2I1PDB0</accession>
<comment type="caution">
    <text evidence="1">The sequence shown here is derived from an EMBL/GenBank/DDBJ whole genome shotgun (WGS) entry which is preliminary data.</text>
</comment>
<reference evidence="1 2" key="1">
    <citation type="submission" date="2017-12" db="EMBL/GenBank/DDBJ databases">
        <title>Phylogenetic diversity of female urinary microbiome.</title>
        <authorList>
            <person name="Thomas-White K."/>
            <person name="Wolfe A.J."/>
        </authorList>
    </citation>
    <scope>NUCLEOTIDE SEQUENCE [LARGE SCALE GENOMIC DNA]</scope>
    <source>
        <strain evidence="1 2">UMB1298</strain>
    </source>
</reference>
<dbReference type="RefSeq" id="WP_070705273.1">
    <property type="nucleotide sequence ID" value="NZ_JBHLVH010000013.1"/>
</dbReference>
<sequence length="75" mass="7883">MDIRIGIREVAREVTIDVDQPAAEVRAAVQAALEGSTPVLELTDAQGRSVMVPSAQIGYVDLGSEDRGRVGFGTA</sequence>
<keyword evidence="2" id="KW-1185">Reference proteome</keyword>
<dbReference type="InterPro" id="IPR021456">
    <property type="entry name" value="DUF3107"/>
</dbReference>
<dbReference type="OrthoDB" id="3268468at2"/>
<proteinExistence type="predicted"/>
<protein>
    <submittedName>
        <fullName evidence="1">DUF3107 domain-containing protein</fullName>
    </submittedName>
</protein>